<proteinExistence type="predicted"/>
<accession>F0M9E1</accession>
<dbReference type="eggNOG" id="ENOG50349MY">
    <property type="taxonomic scope" value="Bacteria"/>
</dbReference>
<dbReference type="Proteomes" id="UP000008639">
    <property type="component" value="Chromosome"/>
</dbReference>
<protein>
    <submittedName>
        <fullName evidence="1">Uncharacterized protein</fullName>
    </submittedName>
</protein>
<dbReference type="HOGENOM" id="CLU_2821739_0_0_11"/>
<dbReference type="KEGG" id="apn:Asphe3_39070"/>
<evidence type="ECO:0000313" key="1">
    <source>
        <dbReference type="EMBL" id="ADX74995.1"/>
    </source>
</evidence>
<reference evidence="1 2" key="1">
    <citation type="journal article" date="2011" name="Stand. Genomic Sci.">
        <title>Complete genome sequence of Arthrobacter phenanthrenivorans type strain (Sphe3).</title>
        <authorList>
            <person name="Kallimanis A."/>
            <person name="Labutti K.M."/>
            <person name="Lapidus A."/>
            <person name="Clum A."/>
            <person name="Lykidis A."/>
            <person name="Mavromatis K."/>
            <person name="Pagani I."/>
            <person name="Liolios K."/>
            <person name="Ivanova N."/>
            <person name="Goodwin L."/>
            <person name="Pitluck S."/>
            <person name="Chen A."/>
            <person name="Palaniappan K."/>
            <person name="Markowitz V."/>
            <person name="Bristow J."/>
            <person name="Velentzas A.D."/>
            <person name="Perisynakis A."/>
            <person name="Ouzounis C.C."/>
            <person name="Kyrpides N.C."/>
            <person name="Koukkou A.I."/>
            <person name="Drainas C."/>
        </authorList>
    </citation>
    <scope>NUCLEOTIDE SEQUENCE [LARGE SCALE GENOMIC DNA]</scope>
    <source>
        <strain evidence="2">DSM 18606 / JCM 16027 / LMG 23796 / Sphe3</strain>
    </source>
</reference>
<organism evidence="1 2">
    <name type="scientific">Pseudarthrobacter phenanthrenivorans (strain DSM 18606 / JCM 16027 / LMG 23796 / Sphe3)</name>
    <name type="common">Arthrobacter phenanthrenivorans</name>
    <dbReference type="NCBI Taxonomy" id="930171"/>
    <lineage>
        <taxon>Bacteria</taxon>
        <taxon>Bacillati</taxon>
        <taxon>Actinomycetota</taxon>
        <taxon>Actinomycetes</taxon>
        <taxon>Micrococcales</taxon>
        <taxon>Micrococcaceae</taxon>
        <taxon>Pseudarthrobacter</taxon>
    </lineage>
</organism>
<dbReference type="AlphaFoldDB" id="F0M9E1"/>
<dbReference type="EMBL" id="CP002379">
    <property type="protein sequence ID" value="ADX74995.1"/>
    <property type="molecule type" value="Genomic_DNA"/>
</dbReference>
<sequence length="76" mass="8868">MEHNERYVKIMEIFMWWLDLDLASKEWLRENLRAEELPLPVLQGIAEAGGPHPDNPAAVLTEADWDFIETQSEFVD</sequence>
<name>F0M9E1_PSEPM</name>
<evidence type="ECO:0000313" key="2">
    <source>
        <dbReference type="Proteomes" id="UP000008639"/>
    </source>
</evidence>
<dbReference type="STRING" id="930171.Asphe3_39070"/>
<gene>
    <name evidence="1" type="ordered locus">Asphe3_39070</name>
</gene>